<dbReference type="EMBL" id="GBRH01234137">
    <property type="protein sequence ID" value="JAD63758.1"/>
    <property type="molecule type" value="Transcribed_RNA"/>
</dbReference>
<sequence>MLHYFYLPPTVWCDLGTFQPLC</sequence>
<evidence type="ECO:0000313" key="1">
    <source>
        <dbReference type="EMBL" id="JAD63758.1"/>
    </source>
</evidence>
<accession>A0A0A9BNM5</accession>
<organism evidence="1">
    <name type="scientific">Arundo donax</name>
    <name type="common">Giant reed</name>
    <name type="synonym">Donax arundinaceus</name>
    <dbReference type="NCBI Taxonomy" id="35708"/>
    <lineage>
        <taxon>Eukaryota</taxon>
        <taxon>Viridiplantae</taxon>
        <taxon>Streptophyta</taxon>
        <taxon>Embryophyta</taxon>
        <taxon>Tracheophyta</taxon>
        <taxon>Spermatophyta</taxon>
        <taxon>Magnoliopsida</taxon>
        <taxon>Liliopsida</taxon>
        <taxon>Poales</taxon>
        <taxon>Poaceae</taxon>
        <taxon>PACMAD clade</taxon>
        <taxon>Arundinoideae</taxon>
        <taxon>Arundineae</taxon>
        <taxon>Arundo</taxon>
    </lineage>
</organism>
<reference evidence="1" key="2">
    <citation type="journal article" date="2015" name="Data Brief">
        <title>Shoot transcriptome of the giant reed, Arundo donax.</title>
        <authorList>
            <person name="Barrero R.A."/>
            <person name="Guerrero F.D."/>
            <person name="Moolhuijzen P."/>
            <person name="Goolsby J.A."/>
            <person name="Tidwell J."/>
            <person name="Bellgard S.E."/>
            <person name="Bellgard M.I."/>
        </authorList>
    </citation>
    <scope>NUCLEOTIDE SEQUENCE</scope>
    <source>
        <tissue evidence="1">Shoot tissue taken approximately 20 cm above the soil surface</tissue>
    </source>
</reference>
<protein>
    <submittedName>
        <fullName evidence="1">Uncharacterized protein</fullName>
    </submittedName>
</protein>
<reference evidence="1" key="1">
    <citation type="submission" date="2014-09" db="EMBL/GenBank/DDBJ databases">
        <authorList>
            <person name="Magalhaes I.L.F."/>
            <person name="Oliveira U."/>
            <person name="Santos F.R."/>
            <person name="Vidigal T.H.D.A."/>
            <person name="Brescovit A.D."/>
            <person name="Santos A.J."/>
        </authorList>
    </citation>
    <scope>NUCLEOTIDE SEQUENCE</scope>
    <source>
        <tissue evidence="1">Shoot tissue taken approximately 20 cm above the soil surface</tissue>
    </source>
</reference>
<name>A0A0A9BNM5_ARUDO</name>
<proteinExistence type="predicted"/>
<dbReference type="AlphaFoldDB" id="A0A0A9BNM5"/>